<dbReference type="InterPro" id="IPR002933">
    <property type="entry name" value="Peptidase_M20"/>
</dbReference>
<reference evidence="4 5" key="1">
    <citation type="submission" date="2018-06" db="EMBL/GenBank/DDBJ databases">
        <authorList>
            <consortium name="Pathogen Informatics"/>
            <person name="Doyle S."/>
        </authorList>
    </citation>
    <scope>NUCLEOTIDE SEQUENCE [LARGE SCALE GENOMIC DNA]</scope>
    <source>
        <strain evidence="4 5">NCTC12413</strain>
    </source>
</reference>
<dbReference type="Pfam" id="PF07687">
    <property type="entry name" value="M20_dimer"/>
    <property type="match status" value="1"/>
</dbReference>
<evidence type="ECO:0000313" key="4">
    <source>
        <dbReference type="EMBL" id="SUJ14045.1"/>
    </source>
</evidence>
<dbReference type="STRING" id="1212545.SARL_08088"/>
<keyword evidence="6" id="KW-1185">Reference proteome</keyword>
<dbReference type="InterPro" id="IPR036264">
    <property type="entry name" value="Bact_exopeptidase_dim_dom"/>
</dbReference>
<dbReference type="GO" id="GO:0005737">
    <property type="term" value="C:cytoplasm"/>
    <property type="evidence" value="ECO:0007669"/>
    <property type="project" value="TreeGrafter"/>
</dbReference>
<dbReference type="InterPro" id="IPR017439">
    <property type="entry name" value="Amidohydrolase"/>
</dbReference>
<dbReference type="FunFam" id="3.30.70.360:FF:000004">
    <property type="entry name" value="Peptidase M20 domain-containing protein 2"/>
    <property type="match status" value="1"/>
</dbReference>
<dbReference type="PIRSF" id="PIRSF037226">
    <property type="entry name" value="Amidohydrolase_ACY1L2_prd"/>
    <property type="match status" value="1"/>
</dbReference>
<dbReference type="Gene3D" id="3.40.630.10">
    <property type="entry name" value="Zn peptidases"/>
    <property type="match status" value="1"/>
</dbReference>
<dbReference type="Pfam" id="PF01546">
    <property type="entry name" value="Peptidase_M20"/>
    <property type="match status" value="1"/>
</dbReference>
<dbReference type="EMBL" id="BKAV01000024">
    <property type="protein sequence ID" value="GEQ00999.1"/>
    <property type="molecule type" value="Genomic_DNA"/>
</dbReference>
<dbReference type="GO" id="GO:0071713">
    <property type="term" value="F:para-aminobenzoyl-glutamate hydrolase activity"/>
    <property type="evidence" value="ECO:0007669"/>
    <property type="project" value="TreeGrafter"/>
</dbReference>
<dbReference type="NCBIfam" id="TIGR01891">
    <property type="entry name" value="amidohydrolases"/>
    <property type="match status" value="1"/>
</dbReference>
<dbReference type="FunFam" id="3.40.630.10:FF:000071">
    <property type="entry name" value="Peptidase M20 domain-containing protein 2"/>
    <property type="match status" value="1"/>
</dbReference>
<dbReference type="PANTHER" id="PTHR30575:SF0">
    <property type="entry name" value="XAA-ARG DIPEPTIDASE"/>
    <property type="match status" value="1"/>
</dbReference>
<dbReference type="EMBL" id="UGZE01000001">
    <property type="protein sequence ID" value="SUJ14045.1"/>
    <property type="molecule type" value="Genomic_DNA"/>
</dbReference>
<dbReference type="InterPro" id="IPR017144">
    <property type="entry name" value="Xaa-Arg_dipeptidase"/>
</dbReference>
<sequence length="394" mass="43281">MEYKQTILDYIENNKRHYIEMSHQIHQRPELGNEEIFASRTLIEHLKKEGFDIETDLAGHATGFIARYESTKPGPTIGFLAEYDALPGLGHACGHNIIGTASTLAGVALSKVIDQIGGTVIVLGCPAEEGGVNGSAKASYVKEGIIDELDVALMVHPGNETYKTINTLAVDVLDIKFYGKSTHASENADEARNALDAMISYFNGVAQLRQHIKKSERVHGVILDGGKAANIIPDYTHARFYTRATIRKALDQLTERVGQIAKGAALQTGCDYEFGPIQNGVNEFIKTPKLDDLFAKYAIEMEEEVIDDDFGYGSTDTGNVSHIVPTIHPHIKIGSRNLVGHTHRFREAAASTHGDQALLRGSKIIALMGLDLIINEQLFEEIVEQFQYVKGHTK</sequence>
<evidence type="ECO:0000259" key="2">
    <source>
        <dbReference type="Pfam" id="PF07687"/>
    </source>
</evidence>
<dbReference type="Gene3D" id="3.30.70.360">
    <property type="match status" value="1"/>
</dbReference>
<dbReference type="Proteomes" id="UP000321598">
    <property type="component" value="Unassembled WGS sequence"/>
</dbReference>
<dbReference type="GO" id="GO:0046657">
    <property type="term" value="P:folic acid catabolic process"/>
    <property type="evidence" value="ECO:0007669"/>
    <property type="project" value="TreeGrafter"/>
</dbReference>
<evidence type="ECO:0000313" key="6">
    <source>
        <dbReference type="Proteomes" id="UP000321598"/>
    </source>
</evidence>
<dbReference type="SUPFAM" id="SSF55031">
    <property type="entry name" value="Bacterial exopeptidase dimerisation domain"/>
    <property type="match status" value="1"/>
</dbReference>
<dbReference type="RefSeq" id="WP_103388812.1">
    <property type="nucleotide sequence ID" value="NZ_BKAV01000024.1"/>
</dbReference>
<dbReference type="OrthoDB" id="9781032at2"/>
<dbReference type="AlphaFoldDB" id="A0A380C6D0"/>
<evidence type="ECO:0000256" key="1">
    <source>
        <dbReference type="PIRNR" id="PIRNR037226"/>
    </source>
</evidence>
<gene>
    <name evidence="4" type="primary">abgB_2</name>
    <name evidence="4" type="ORF">NCTC12413_00792</name>
    <name evidence="3" type="ORF">SAR03_20360</name>
</gene>
<dbReference type="GO" id="GO:0016805">
    <property type="term" value="F:dipeptidase activity"/>
    <property type="evidence" value="ECO:0007669"/>
    <property type="project" value="InterPro"/>
</dbReference>
<evidence type="ECO:0000313" key="3">
    <source>
        <dbReference type="EMBL" id="GEQ00999.1"/>
    </source>
</evidence>
<dbReference type="PANTHER" id="PTHR30575">
    <property type="entry name" value="PEPTIDASE M20"/>
    <property type="match status" value="1"/>
</dbReference>
<name>A0A380C6D0_9STAP</name>
<dbReference type="InterPro" id="IPR011650">
    <property type="entry name" value="Peptidase_M20_dimer"/>
</dbReference>
<organism evidence="4 5">
    <name type="scientific">Staphylococcus arlettae</name>
    <dbReference type="NCBI Taxonomy" id="29378"/>
    <lineage>
        <taxon>Bacteria</taxon>
        <taxon>Bacillati</taxon>
        <taxon>Bacillota</taxon>
        <taxon>Bacilli</taxon>
        <taxon>Bacillales</taxon>
        <taxon>Staphylococcaceae</taxon>
        <taxon>Staphylococcus</taxon>
    </lineage>
</organism>
<proteinExistence type="inferred from homology"/>
<dbReference type="Proteomes" id="UP000254956">
    <property type="component" value="Unassembled WGS sequence"/>
</dbReference>
<dbReference type="SUPFAM" id="SSF53187">
    <property type="entry name" value="Zn-dependent exopeptidases"/>
    <property type="match status" value="1"/>
</dbReference>
<dbReference type="InterPro" id="IPR052030">
    <property type="entry name" value="Peptidase_M20/M20A_hydrolases"/>
</dbReference>
<comment type="similarity">
    <text evidence="1">Belongs to the peptidase M20A family.</text>
</comment>
<accession>A0A380C6D0</accession>
<feature type="domain" description="Peptidase M20 dimerisation" evidence="2">
    <location>
        <begin position="174"/>
        <end position="264"/>
    </location>
</feature>
<reference evidence="3 6" key="2">
    <citation type="submission" date="2019-07" db="EMBL/GenBank/DDBJ databases">
        <title>Whole genome shotgun sequence of Staphylococcus arlettae NBRC 109765.</title>
        <authorList>
            <person name="Hosoyama A."/>
            <person name="Uohara A."/>
            <person name="Ohji S."/>
            <person name="Ichikawa N."/>
        </authorList>
    </citation>
    <scope>NUCLEOTIDE SEQUENCE [LARGE SCALE GENOMIC DNA]</scope>
    <source>
        <strain evidence="3 6">NBRC 109765</strain>
    </source>
</reference>
<protein>
    <recommendedName>
        <fullName evidence="1">Peptidase M20 domain-containing protein 2</fullName>
    </recommendedName>
</protein>
<evidence type="ECO:0000313" key="5">
    <source>
        <dbReference type="Proteomes" id="UP000254956"/>
    </source>
</evidence>
<dbReference type="CDD" id="cd05672">
    <property type="entry name" value="M20_ACY1L2-like"/>
    <property type="match status" value="1"/>
</dbReference>